<dbReference type="EMBL" id="JAHRIP010032020">
    <property type="protein sequence ID" value="MEQ2293219.1"/>
    <property type="molecule type" value="Genomic_DNA"/>
</dbReference>
<comment type="caution">
    <text evidence="2">The sequence shown here is derived from an EMBL/GenBank/DDBJ whole genome shotgun (WGS) entry which is preliminary data.</text>
</comment>
<reference evidence="2 3" key="1">
    <citation type="submission" date="2021-06" db="EMBL/GenBank/DDBJ databases">
        <authorList>
            <person name="Palmer J.M."/>
        </authorList>
    </citation>
    <scope>NUCLEOTIDE SEQUENCE [LARGE SCALE GENOMIC DNA]</scope>
    <source>
        <strain evidence="2 3">AS_MEX2019</strain>
        <tissue evidence="2">Muscle</tissue>
    </source>
</reference>
<protein>
    <submittedName>
        <fullName evidence="2">Uncharacterized protein</fullName>
    </submittedName>
</protein>
<feature type="region of interest" description="Disordered" evidence="1">
    <location>
        <begin position="22"/>
        <end position="43"/>
    </location>
</feature>
<evidence type="ECO:0000313" key="3">
    <source>
        <dbReference type="Proteomes" id="UP001469553"/>
    </source>
</evidence>
<evidence type="ECO:0000256" key="1">
    <source>
        <dbReference type="SAM" id="MobiDB-lite"/>
    </source>
</evidence>
<feature type="compositionally biased region" description="Polar residues" evidence="1">
    <location>
        <begin position="22"/>
        <end position="31"/>
    </location>
</feature>
<keyword evidence="3" id="KW-1185">Reference proteome</keyword>
<organism evidence="2 3">
    <name type="scientific">Ameca splendens</name>
    <dbReference type="NCBI Taxonomy" id="208324"/>
    <lineage>
        <taxon>Eukaryota</taxon>
        <taxon>Metazoa</taxon>
        <taxon>Chordata</taxon>
        <taxon>Craniata</taxon>
        <taxon>Vertebrata</taxon>
        <taxon>Euteleostomi</taxon>
        <taxon>Actinopterygii</taxon>
        <taxon>Neopterygii</taxon>
        <taxon>Teleostei</taxon>
        <taxon>Neoteleostei</taxon>
        <taxon>Acanthomorphata</taxon>
        <taxon>Ovalentaria</taxon>
        <taxon>Atherinomorphae</taxon>
        <taxon>Cyprinodontiformes</taxon>
        <taxon>Goodeidae</taxon>
        <taxon>Ameca</taxon>
    </lineage>
</organism>
<accession>A0ABV0YH92</accession>
<name>A0ABV0YH92_9TELE</name>
<proteinExistence type="predicted"/>
<evidence type="ECO:0000313" key="2">
    <source>
        <dbReference type="EMBL" id="MEQ2293219.1"/>
    </source>
</evidence>
<feature type="region of interest" description="Disordered" evidence="1">
    <location>
        <begin position="79"/>
        <end position="123"/>
    </location>
</feature>
<sequence length="123" mass="12761">MWFCGWTNVQRRTLEARGLQVSSVKTKQNNPARAGRGGLGKRARVQADDLEAVPRRPRVQVVCNNGACNLQAGDAGAGVLEAGSEGADDLQAGSEGPDDLKAGDAGAGDPEAGGGTRRIHDRP</sequence>
<gene>
    <name evidence="2" type="ORF">AMECASPLE_031071</name>
</gene>
<dbReference type="Proteomes" id="UP001469553">
    <property type="component" value="Unassembled WGS sequence"/>
</dbReference>